<feature type="domain" description="Putative Se/S carrier protein-like" evidence="1">
    <location>
        <begin position="8"/>
        <end position="72"/>
    </location>
</feature>
<keyword evidence="3" id="KW-1185">Reference proteome</keyword>
<dbReference type="RefSeq" id="WP_221439818.1">
    <property type="nucleotide sequence ID" value="NZ_JACHGJ010000002.1"/>
</dbReference>
<dbReference type="InterPro" id="IPR021778">
    <property type="entry name" value="Se/S_carrier-like"/>
</dbReference>
<reference evidence="2 3" key="1">
    <citation type="submission" date="2020-08" db="EMBL/GenBank/DDBJ databases">
        <title>Genomic Encyclopedia of Type Strains, Phase IV (KMG-IV): sequencing the most valuable type-strain genomes for metagenomic binning, comparative biology and taxonomic classification.</title>
        <authorList>
            <person name="Goeker M."/>
        </authorList>
    </citation>
    <scope>NUCLEOTIDE SEQUENCE [LARGE SCALE GENOMIC DNA]</scope>
    <source>
        <strain evidence="2 3">DSM 2461</strain>
    </source>
</reference>
<sequence length="99" mass="11198">MKSLNSFVLTFKNTHDAMEEEERLDEGGYNMKLIPTPREISSECGFSIRVKSENPAITEELTNGPNTIERIYLQYNSGGSRKYEEIYKRNGTGLPPAGH</sequence>
<name>A0A841R974_9SPIO</name>
<gene>
    <name evidence="2" type="ORF">HNR50_001238</name>
</gene>
<proteinExistence type="predicted"/>
<evidence type="ECO:0000313" key="2">
    <source>
        <dbReference type="EMBL" id="MBB6479580.1"/>
    </source>
</evidence>
<protein>
    <recommendedName>
        <fullName evidence="1">Putative Se/S carrier protein-like domain-containing protein</fullName>
    </recommendedName>
</protein>
<organism evidence="2 3">
    <name type="scientific">Spirochaeta isovalerica</name>
    <dbReference type="NCBI Taxonomy" id="150"/>
    <lineage>
        <taxon>Bacteria</taxon>
        <taxon>Pseudomonadati</taxon>
        <taxon>Spirochaetota</taxon>
        <taxon>Spirochaetia</taxon>
        <taxon>Spirochaetales</taxon>
        <taxon>Spirochaetaceae</taxon>
        <taxon>Spirochaeta</taxon>
    </lineage>
</organism>
<dbReference type="Pfam" id="PF11823">
    <property type="entry name" value="Se_S_carrier"/>
    <property type="match status" value="1"/>
</dbReference>
<dbReference type="AlphaFoldDB" id="A0A841R974"/>
<comment type="caution">
    <text evidence="2">The sequence shown here is derived from an EMBL/GenBank/DDBJ whole genome shotgun (WGS) entry which is preliminary data.</text>
</comment>
<dbReference type="EMBL" id="JACHGJ010000002">
    <property type="protein sequence ID" value="MBB6479580.1"/>
    <property type="molecule type" value="Genomic_DNA"/>
</dbReference>
<dbReference type="Proteomes" id="UP000587760">
    <property type="component" value="Unassembled WGS sequence"/>
</dbReference>
<evidence type="ECO:0000259" key="1">
    <source>
        <dbReference type="Pfam" id="PF11823"/>
    </source>
</evidence>
<evidence type="ECO:0000313" key="3">
    <source>
        <dbReference type="Proteomes" id="UP000587760"/>
    </source>
</evidence>
<accession>A0A841R974</accession>